<dbReference type="GO" id="GO:0003677">
    <property type="term" value="F:DNA binding"/>
    <property type="evidence" value="ECO:0007669"/>
    <property type="project" value="UniProtKB-KW"/>
</dbReference>
<dbReference type="NCBIfam" id="TIGR00103">
    <property type="entry name" value="DNA_YbaB_EbfC"/>
    <property type="match status" value="1"/>
</dbReference>
<dbReference type="SUPFAM" id="SSF82607">
    <property type="entry name" value="YbaB-like"/>
    <property type="match status" value="1"/>
</dbReference>
<organism evidence="3">
    <name type="scientific">hydrothermal vent metagenome</name>
    <dbReference type="NCBI Taxonomy" id="652676"/>
    <lineage>
        <taxon>unclassified sequences</taxon>
        <taxon>metagenomes</taxon>
        <taxon>ecological metagenomes</taxon>
    </lineage>
</organism>
<dbReference type="GO" id="GO:0005829">
    <property type="term" value="C:cytosol"/>
    <property type="evidence" value="ECO:0007669"/>
    <property type="project" value="TreeGrafter"/>
</dbReference>
<gene>
    <name evidence="3" type="ORF">MNBD_ALPHA08-1301</name>
</gene>
<reference evidence="3" key="1">
    <citation type="submission" date="2018-06" db="EMBL/GenBank/DDBJ databases">
        <authorList>
            <person name="Zhirakovskaya E."/>
        </authorList>
    </citation>
    <scope>NUCLEOTIDE SEQUENCE</scope>
</reference>
<feature type="region of interest" description="Disordered" evidence="2">
    <location>
        <begin position="1"/>
        <end position="23"/>
    </location>
</feature>
<sequence>MKNLGEMMKQVQEMQGKMQEMQARLEEATVTGTSGGGLVTVELNGKGAMKSVSIDPSLLVADEKEIVEDLILAAHGDARIKVDKMMAEQMNEVTGGMPLPPGFQMPG</sequence>
<keyword evidence="1" id="KW-0238">DNA-binding</keyword>
<proteinExistence type="inferred from homology"/>
<evidence type="ECO:0000256" key="1">
    <source>
        <dbReference type="ARBA" id="ARBA00023125"/>
    </source>
</evidence>
<dbReference type="EMBL" id="UOEC01000028">
    <property type="protein sequence ID" value="VAV87405.1"/>
    <property type="molecule type" value="Genomic_DNA"/>
</dbReference>
<dbReference type="PIRSF" id="PIRSF004555">
    <property type="entry name" value="UCP004555"/>
    <property type="match status" value="1"/>
</dbReference>
<protein>
    <submittedName>
        <fullName evidence="3">Nucleoid-associated protein YaaK</fullName>
    </submittedName>
</protein>
<dbReference type="AlphaFoldDB" id="A0A3B0RVF4"/>
<dbReference type="Gene3D" id="3.30.1310.10">
    <property type="entry name" value="Nucleoid-associated protein YbaB-like domain"/>
    <property type="match status" value="1"/>
</dbReference>
<dbReference type="HAMAP" id="MF_00274">
    <property type="entry name" value="DNA_YbaB_EbfC"/>
    <property type="match status" value="1"/>
</dbReference>
<dbReference type="InterPro" id="IPR036894">
    <property type="entry name" value="YbaB-like_sf"/>
</dbReference>
<dbReference type="PANTHER" id="PTHR33449">
    <property type="entry name" value="NUCLEOID-ASSOCIATED PROTEIN YBAB"/>
    <property type="match status" value="1"/>
</dbReference>
<dbReference type="Pfam" id="PF02575">
    <property type="entry name" value="YbaB_DNA_bd"/>
    <property type="match status" value="1"/>
</dbReference>
<evidence type="ECO:0000313" key="3">
    <source>
        <dbReference type="EMBL" id="VAV87405.1"/>
    </source>
</evidence>
<dbReference type="InterPro" id="IPR004401">
    <property type="entry name" value="YbaB/EbfC"/>
</dbReference>
<evidence type="ECO:0000256" key="2">
    <source>
        <dbReference type="SAM" id="MobiDB-lite"/>
    </source>
</evidence>
<dbReference type="PANTHER" id="PTHR33449:SF1">
    <property type="entry name" value="NUCLEOID-ASSOCIATED PROTEIN YBAB"/>
    <property type="match status" value="1"/>
</dbReference>
<accession>A0A3B0RVF4</accession>
<name>A0A3B0RVF4_9ZZZZ</name>